<keyword evidence="1" id="KW-1133">Transmembrane helix</keyword>
<gene>
    <name evidence="2" type="ORF">EV216_106116</name>
</gene>
<keyword evidence="3" id="KW-1185">Reference proteome</keyword>
<dbReference type="Pfam" id="PF17336">
    <property type="entry name" value="DUF5368"/>
    <property type="match status" value="1"/>
</dbReference>
<keyword evidence="1" id="KW-0812">Transmembrane</keyword>
<dbReference type="InterPro" id="IPR035308">
    <property type="entry name" value="DUF5368"/>
</dbReference>
<protein>
    <submittedName>
        <fullName evidence="2">Uncharacterized protein</fullName>
    </submittedName>
</protein>
<dbReference type="OrthoDB" id="7362481at2"/>
<dbReference type="EMBL" id="SLVM01000006">
    <property type="protein sequence ID" value="TCM85816.1"/>
    <property type="molecule type" value="Genomic_DNA"/>
</dbReference>
<reference evidence="2 3" key="1">
    <citation type="submission" date="2019-03" db="EMBL/GenBank/DDBJ databases">
        <title>Genomic Encyclopedia of Type Strains, Phase IV (KMG-IV): sequencing the most valuable type-strain genomes for metagenomic binning, comparative biology and taxonomic classification.</title>
        <authorList>
            <person name="Goeker M."/>
        </authorList>
    </citation>
    <scope>NUCLEOTIDE SEQUENCE [LARGE SCALE GENOMIC DNA]</scope>
    <source>
        <strain evidence="2 3">DSM 21153</strain>
    </source>
</reference>
<evidence type="ECO:0000313" key="2">
    <source>
        <dbReference type="EMBL" id="TCM85816.1"/>
    </source>
</evidence>
<name>A0A4R1YXT3_9RHOB</name>
<dbReference type="RefSeq" id="WP_132694093.1">
    <property type="nucleotide sequence ID" value="NZ_SLVM01000006.1"/>
</dbReference>
<dbReference type="Proteomes" id="UP000295277">
    <property type="component" value="Unassembled WGS sequence"/>
</dbReference>
<evidence type="ECO:0000256" key="1">
    <source>
        <dbReference type="SAM" id="Phobius"/>
    </source>
</evidence>
<evidence type="ECO:0000313" key="3">
    <source>
        <dbReference type="Proteomes" id="UP000295277"/>
    </source>
</evidence>
<proteinExistence type="predicted"/>
<organism evidence="2 3">
    <name type="scientific">Rhodovulum steppense</name>
    <dbReference type="NCBI Taxonomy" id="540251"/>
    <lineage>
        <taxon>Bacteria</taxon>
        <taxon>Pseudomonadati</taxon>
        <taxon>Pseudomonadota</taxon>
        <taxon>Alphaproteobacteria</taxon>
        <taxon>Rhodobacterales</taxon>
        <taxon>Paracoccaceae</taxon>
        <taxon>Rhodovulum</taxon>
    </lineage>
</organism>
<feature type="transmembrane region" description="Helical" evidence="1">
    <location>
        <begin position="20"/>
        <end position="41"/>
    </location>
</feature>
<feature type="transmembrane region" description="Helical" evidence="1">
    <location>
        <begin position="53"/>
        <end position="72"/>
    </location>
</feature>
<accession>A0A4R1YXT3</accession>
<sequence>MKELTFGTMIAVFEEMYGPWLFWAMVLVAAIITLAFIFVLIRDRSIEGRYLARAELTAPIGAIAAILFVQYITNSGFADIGGPIDVIVVLMIGVMGAGGLTFLAYVAQAFMRQPGNNRN</sequence>
<comment type="caution">
    <text evidence="2">The sequence shown here is derived from an EMBL/GenBank/DDBJ whole genome shotgun (WGS) entry which is preliminary data.</text>
</comment>
<dbReference type="AlphaFoldDB" id="A0A4R1YXT3"/>
<keyword evidence="1" id="KW-0472">Membrane</keyword>
<feature type="transmembrane region" description="Helical" evidence="1">
    <location>
        <begin position="84"/>
        <end position="107"/>
    </location>
</feature>